<evidence type="ECO:0000259" key="2">
    <source>
        <dbReference type="Pfam" id="PF00582"/>
    </source>
</evidence>
<dbReference type="PANTHER" id="PTHR46268">
    <property type="entry name" value="STRESS RESPONSE PROTEIN NHAX"/>
    <property type="match status" value="1"/>
</dbReference>
<feature type="domain" description="UspA" evidence="2">
    <location>
        <begin position="68"/>
        <end position="213"/>
    </location>
</feature>
<dbReference type="InterPro" id="IPR006016">
    <property type="entry name" value="UspA"/>
</dbReference>
<reference evidence="3 4" key="1">
    <citation type="submission" date="2024-02" db="EMBL/GenBank/DDBJ databases">
        <title>Draft genome sequence of Collimonas sp. strain H4R21, an effective mineral-weathering bacterial strain isolated from the beech rhizosphere.</title>
        <authorList>
            <person name="Morin E."/>
            <person name="Uroz S."/>
            <person name="Leveau J.H.J."/>
            <person name="Kumar R."/>
            <person name="Rey M.W."/>
            <person name="Pham J."/>
        </authorList>
    </citation>
    <scope>NUCLEOTIDE SEQUENCE [LARGE SCALE GENOMIC DNA]</scope>
    <source>
        <strain evidence="3 4">H4R21</strain>
    </source>
</reference>
<proteinExistence type="inferred from homology"/>
<evidence type="ECO:0000313" key="3">
    <source>
        <dbReference type="EMBL" id="MEM4990055.1"/>
    </source>
</evidence>
<dbReference type="InterPro" id="IPR014729">
    <property type="entry name" value="Rossmann-like_a/b/a_fold"/>
</dbReference>
<dbReference type="Pfam" id="PF00582">
    <property type="entry name" value="Usp"/>
    <property type="match status" value="1"/>
</dbReference>
<evidence type="ECO:0000313" key="4">
    <source>
        <dbReference type="Proteomes" id="UP001495910"/>
    </source>
</evidence>
<dbReference type="CDD" id="cd00293">
    <property type="entry name" value="USP-like"/>
    <property type="match status" value="1"/>
</dbReference>
<dbReference type="InterPro" id="IPR006015">
    <property type="entry name" value="Universal_stress_UspA"/>
</dbReference>
<dbReference type="SUPFAM" id="SSF52402">
    <property type="entry name" value="Adenine nucleotide alpha hydrolases-like"/>
    <property type="match status" value="1"/>
</dbReference>
<dbReference type="Gene3D" id="3.40.50.620">
    <property type="entry name" value="HUPs"/>
    <property type="match status" value="1"/>
</dbReference>
<organism evidence="3 4">
    <name type="scientific">Collimonas rhizosphaerae</name>
    <dbReference type="NCBI Taxonomy" id="3126357"/>
    <lineage>
        <taxon>Bacteria</taxon>
        <taxon>Pseudomonadati</taxon>
        <taxon>Pseudomonadota</taxon>
        <taxon>Betaproteobacteria</taxon>
        <taxon>Burkholderiales</taxon>
        <taxon>Oxalobacteraceae</taxon>
        <taxon>Collimonas</taxon>
    </lineage>
</organism>
<comment type="caution">
    <text evidence="3">The sequence shown here is derived from an EMBL/GenBank/DDBJ whole genome shotgun (WGS) entry which is preliminary data.</text>
</comment>
<sequence length="215" mass="23088">MHIKFAAKICGGSRRQANRPDFDAGQIAHCLFLYHSMCIPRMYLKKGGIACFPSLLSIVYLTSRTSIMYTTILVPVDGSPTSDCAIAEAAKLAAICSARVRLLHVLDMAAYSNGFEQAEIYVSQIRPLALAAAEDWLARGRAILEAAKVPVDTELRESVGGRVAAIIVERAAAWGADVIVMGTHGRRGLGRLMMGSDAEMVARTSPVPVLLVKSA</sequence>
<dbReference type="PRINTS" id="PR01438">
    <property type="entry name" value="UNVRSLSTRESS"/>
</dbReference>
<name>A0ABU9Q1C5_9BURK</name>
<accession>A0ABU9Q1C5</accession>
<protein>
    <submittedName>
        <fullName evidence="3">Universal stress protein</fullName>
    </submittedName>
</protein>
<gene>
    <name evidence="3" type="ORF">V8G57_21885</name>
</gene>
<comment type="similarity">
    <text evidence="1">Belongs to the universal stress protein A family.</text>
</comment>
<dbReference type="EMBL" id="JBANDC010000019">
    <property type="protein sequence ID" value="MEM4990055.1"/>
    <property type="molecule type" value="Genomic_DNA"/>
</dbReference>
<evidence type="ECO:0000256" key="1">
    <source>
        <dbReference type="ARBA" id="ARBA00008791"/>
    </source>
</evidence>
<dbReference type="PANTHER" id="PTHR46268:SF15">
    <property type="entry name" value="UNIVERSAL STRESS PROTEIN HP_0031"/>
    <property type="match status" value="1"/>
</dbReference>
<keyword evidence="4" id="KW-1185">Reference proteome</keyword>
<dbReference type="Proteomes" id="UP001495910">
    <property type="component" value="Unassembled WGS sequence"/>
</dbReference>
<dbReference type="RefSeq" id="WP_342831190.1">
    <property type="nucleotide sequence ID" value="NZ_JBANDC010000019.1"/>
</dbReference>